<evidence type="ECO:0000313" key="4">
    <source>
        <dbReference type="Proteomes" id="UP000030651"/>
    </source>
</evidence>
<dbReference type="STRING" id="1229662.W3WLQ2"/>
<dbReference type="GeneID" id="19278196"/>
<dbReference type="AlphaFoldDB" id="W3WLQ2"/>
<dbReference type="InParanoid" id="W3WLQ2"/>
<protein>
    <recommendedName>
        <fullName evidence="2">CN hydrolase domain-containing protein</fullName>
    </recommendedName>
</protein>
<dbReference type="Proteomes" id="UP000030651">
    <property type="component" value="Unassembled WGS sequence"/>
</dbReference>
<accession>W3WLQ2</accession>
<feature type="domain" description="CN hydrolase" evidence="2">
    <location>
        <begin position="4"/>
        <end position="242"/>
    </location>
</feature>
<evidence type="ECO:0000256" key="1">
    <source>
        <dbReference type="ARBA" id="ARBA00022801"/>
    </source>
</evidence>
<organism evidence="3 4">
    <name type="scientific">Pestalotiopsis fici (strain W106-1 / CGMCC3.15140)</name>
    <dbReference type="NCBI Taxonomy" id="1229662"/>
    <lineage>
        <taxon>Eukaryota</taxon>
        <taxon>Fungi</taxon>
        <taxon>Dikarya</taxon>
        <taxon>Ascomycota</taxon>
        <taxon>Pezizomycotina</taxon>
        <taxon>Sordariomycetes</taxon>
        <taxon>Xylariomycetidae</taxon>
        <taxon>Amphisphaeriales</taxon>
        <taxon>Sporocadaceae</taxon>
        <taxon>Pestalotiopsis</taxon>
    </lineage>
</organism>
<dbReference type="PANTHER" id="PTHR43674:SF2">
    <property type="entry name" value="BETA-UREIDOPROPIONASE"/>
    <property type="match status" value="1"/>
</dbReference>
<dbReference type="Gene3D" id="3.60.110.10">
    <property type="entry name" value="Carbon-nitrogen hydrolase"/>
    <property type="match status" value="2"/>
</dbReference>
<feature type="domain" description="CN hydrolase" evidence="2">
    <location>
        <begin position="292"/>
        <end position="542"/>
    </location>
</feature>
<dbReference type="EMBL" id="KI912119">
    <property type="protein sequence ID" value="ETS74699.1"/>
    <property type="molecule type" value="Genomic_DNA"/>
</dbReference>
<dbReference type="GO" id="GO:0016811">
    <property type="term" value="F:hydrolase activity, acting on carbon-nitrogen (but not peptide) bonds, in linear amides"/>
    <property type="evidence" value="ECO:0007669"/>
    <property type="project" value="TreeGrafter"/>
</dbReference>
<dbReference type="InterPro" id="IPR036526">
    <property type="entry name" value="C-N_Hydrolase_sf"/>
</dbReference>
<dbReference type="InterPro" id="IPR003010">
    <property type="entry name" value="C-N_Hydrolase"/>
</dbReference>
<dbReference type="InterPro" id="IPR050345">
    <property type="entry name" value="Aliph_Amidase/BUP"/>
</dbReference>
<dbReference type="HOGENOM" id="CLU_500484_0_0_1"/>
<dbReference type="PROSITE" id="PS50263">
    <property type="entry name" value="CN_HYDROLASE"/>
    <property type="match status" value="2"/>
</dbReference>
<sequence>MSSTKVATAQFYSHTDVSANLQLCVDYMRQAKHIGAKLIVFPENANRCRDFKTREAAWDTCEDLDGAFVRGLQAAAKDLGIIVVAGVDIKGTTKPDCHIAQVIISEKGELLYTHLKTVLWDYEYTLFVPGSKELRVTPTSVGRIGLLMCADGICPEVPRIAALKGAEILCNSLNSRGPDEMRCHEPLRAIENHVWMIASNTVGGPEDGYPWTGGSQIISPKGDILACAGETDAGLVYADITPATSFPKHLGGGLGLLSKFRRPDLYLELLKPLNTHAAASMYGPIPDDTPKKPLKIATLQLSWYHSTKWTITRTLGQITYAASRGTQLTVFPELWCFRRGEVAADPGAAADFSADLLEQIKQTAAKSSIYVVANLVERAAATDDGGCAKFYSTAYLVSSSGTVAARYRKAHLGEAERSWATAGSDGLVVADTPIGRIGLMIGNEVWLPEVCRILTLRGAEVIAHPADWDRIEAATMAAVERTEENRTHLVSCARTDNPAKFGSQVVVADRFRFGQCIALMRYPTAIWSRTGFEENIFHELDLMDSHSKMMGFHLDPVATMQPALYGVLADMNDIN</sequence>
<dbReference type="KEGG" id="pfy:PFICI_13183"/>
<keyword evidence="1" id="KW-0378">Hydrolase</keyword>
<name>W3WLQ2_PESFW</name>
<evidence type="ECO:0000259" key="2">
    <source>
        <dbReference type="PROSITE" id="PS50263"/>
    </source>
</evidence>
<dbReference type="RefSeq" id="XP_007839955.1">
    <property type="nucleotide sequence ID" value="XM_007841764.1"/>
</dbReference>
<dbReference type="CDD" id="cd07197">
    <property type="entry name" value="nitrilase"/>
    <property type="match status" value="2"/>
</dbReference>
<dbReference type="OrthoDB" id="10250282at2759"/>
<dbReference type="SUPFAM" id="SSF56317">
    <property type="entry name" value="Carbon-nitrogen hydrolase"/>
    <property type="match status" value="2"/>
</dbReference>
<reference evidence="4" key="1">
    <citation type="journal article" date="2015" name="BMC Genomics">
        <title>Genomic and transcriptomic analysis of the endophytic fungus Pestalotiopsis fici reveals its lifestyle and high potential for synthesis of natural products.</title>
        <authorList>
            <person name="Wang X."/>
            <person name="Zhang X."/>
            <person name="Liu L."/>
            <person name="Xiang M."/>
            <person name="Wang W."/>
            <person name="Sun X."/>
            <person name="Che Y."/>
            <person name="Guo L."/>
            <person name="Liu G."/>
            <person name="Guo L."/>
            <person name="Wang C."/>
            <person name="Yin W.B."/>
            <person name="Stadler M."/>
            <person name="Zhang X."/>
            <person name="Liu X."/>
        </authorList>
    </citation>
    <scope>NUCLEOTIDE SEQUENCE [LARGE SCALE GENOMIC DNA]</scope>
    <source>
        <strain evidence="4">W106-1 / CGMCC3.15140</strain>
    </source>
</reference>
<proteinExistence type="predicted"/>
<dbReference type="eggNOG" id="KOG0806">
    <property type="taxonomic scope" value="Eukaryota"/>
</dbReference>
<evidence type="ECO:0000313" key="3">
    <source>
        <dbReference type="EMBL" id="ETS74699.1"/>
    </source>
</evidence>
<dbReference type="PANTHER" id="PTHR43674">
    <property type="entry name" value="NITRILASE C965.09-RELATED"/>
    <property type="match status" value="1"/>
</dbReference>
<dbReference type="Pfam" id="PF00795">
    <property type="entry name" value="CN_hydrolase"/>
    <property type="match status" value="2"/>
</dbReference>
<keyword evidence="4" id="KW-1185">Reference proteome</keyword>
<gene>
    <name evidence="3" type="ORF">PFICI_13183</name>
</gene>